<keyword evidence="2" id="KW-0489">Methyltransferase</keyword>
<sequence>MEDVFGQALLDYHSNNYSEDIKTISSLDEEDVIPLPYLFRNYDQMPPLEQNALQLARGTILDIGCGAGGHALYLQEKGLAVTALDQSEGAIQVCQERGVKKTVHSSVLSYQKEKYDTLLLLMNGIGLAGRLVDMVQFLNHLKKLLKPNGQVLLDSSDIIYMYEQDEDGGYWIPSSDQYYGEVTFTMEYKGEKSAPFPWLYLDFNTLQNASWANGLACELVSEGNHYDYLAKLSFQQ</sequence>
<evidence type="ECO:0000313" key="2">
    <source>
        <dbReference type="EMBL" id="SHG91449.1"/>
    </source>
</evidence>
<dbReference type="RefSeq" id="WP_073180914.1">
    <property type="nucleotide sequence ID" value="NZ_FQWL01000005.1"/>
</dbReference>
<feature type="domain" description="Methyltransferase type 11" evidence="1">
    <location>
        <begin position="61"/>
        <end position="152"/>
    </location>
</feature>
<dbReference type="OrthoDB" id="1143568at2"/>
<dbReference type="Pfam" id="PF08241">
    <property type="entry name" value="Methyltransf_11"/>
    <property type="match status" value="1"/>
</dbReference>
<keyword evidence="2" id="KW-0808">Transferase</keyword>
<dbReference type="CDD" id="cd02440">
    <property type="entry name" value="AdoMet_MTases"/>
    <property type="match status" value="1"/>
</dbReference>
<evidence type="ECO:0000259" key="1">
    <source>
        <dbReference type="Pfam" id="PF08241"/>
    </source>
</evidence>
<reference evidence="3" key="1">
    <citation type="submission" date="2016-11" db="EMBL/GenBank/DDBJ databases">
        <authorList>
            <person name="Varghese N."/>
            <person name="Submissions S."/>
        </authorList>
    </citation>
    <scope>NUCLEOTIDE SEQUENCE [LARGE SCALE GENOMIC DNA]</scope>
    <source>
        <strain evidence="3">DSM 22638</strain>
    </source>
</reference>
<organism evidence="2 3">
    <name type="scientific">Flagellimonas flava</name>
    <dbReference type="NCBI Taxonomy" id="570519"/>
    <lineage>
        <taxon>Bacteria</taxon>
        <taxon>Pseudomonadati</taxon>
        <taxon>Bacteroidota</taxon>
        <taxon>Flavobacteriia</taxon>
        <taxon>Flavobacteriales</taxon>
        <taxon>Flavobacteriaceae</taxon>
        <taxon>Flagellimonas</taxon>
    </lineage>
</organism>
<proteinExistence type="predicted"/>
<dbReference type="AlphaFoldDB" id="A0A1M5NQI6"/>
<accession>A0A1M5NQI6</accession>
<gene>
    <name evidence="2" type="ORF">SAMN04488116_2912</name>
</gene>
<dbReference type="SUPFAM" id="SSF53335">
    <property type="entry name" value="S-adenosyl-L-methionine-dependent methyltransferases"/>
    <property type="match status" value="1"/>
</dbReference>
<dbReference type="InterPro" id="IPR029063">
    <property type="entry name" value="SAM-dependent_MTases_sf"/>
</dbReference>
<dbReference type="Gene3D" id="3.40.50.150">
    <property type="entry name" value="Vaccinia Virus protein VP39"/>
    <property type="match status" value="1"/>
</dbReference>
<dbReference type="STRING" id="570519.SAMN04488116_2912"/>
<dbReference type="GO" id="GO:0008757">
    <property type="term" value="F:S-adenosylmethionine-dependent methyltransferase activity"/>
    <property type="evidence" value="ECO:0007669"/>
    <property type="project" value="InterPro"/>
</dbReference>
<name>A0A1M5NQI6_9FLAO</name>
<keyword evidence="3" id="KW-1185">Reference proteome</keyword>
<dbReference type="Proteomes" id="UP000184532">
    <property type="component" value="Unassembled WGS sequence"/>
</dbReference>
<evidence type="ECO:0000313" key="3">
    <source>
        <dbReference type="Proteomes" id="UP000184532"/>
    </source>
</evidence>
<dbReference type="EMBL" id="FQWL01000005">
    <property type="protein sequence ID" value="SHG91449.1"/>
    <property type="molecule type" value="Genomic_DNA"/>
</dbReference>
<protein>
    <submittedName>
        <fullName evidence="2">Methyltransferase domain-containing protein</fullName>
    </submittedName>
</protein>
<dbReference type="GO" id="GO:0032259">
    <property type="term" value="P:methylation"/>
    <property type="evidence" value="ECO:0007669"/>
    <property type="project" value="UniProtKB-KW"/>
</dbReference>
<dbReference type="InterPro" id="IPR013216">
    <property type="entry name" value="Methyltransf_11"/>
</dbReference>